<name>A0A067M504_BOTB1</name>
<evidence type="ECO:0000313" key="3">
    <source>
        <dbReference type="Proteomes" id="UP000027195"/>
    </source>
</evidence>
<dbReference type="InterPro" id="IPR001810">
    <property type="entry name" value="F-box_dom"/>
</dbReference>
<reference evidence="3" key="1">
    <citation type="journal article" date="2014" name="Proc. Natl. Acad. Sci. U.S.A.">
        <title>Extensive sampling of basidiomycete genomes demonstrates inadequacy of the white-rot/brown-rot paradigm for wood decay fungi.</title>
        <authorList>
            <person name="Riley R."/>
            <person name="Salamov A.A."/>
            <person name="Brown D.W."/>
            <person name="Nagy L.G."/>
            <person name="Floudas D."/>
            <person name="Held B.W."/>
            <person name="Levasseur A."/>
            <person name="Lombard V."/>
            <person name="Morin E."/>
            <person name="Otillar R."/>
            <person name="Lindquist E.A."/>
            <person name="Sun H."/>
            <person name="LaButti K.M."/>
            <person name="Schmutz J."/>
            <person name="Jabbour D."/>
            <person name="Luo H."/>
            <person name="Baker S.E."/>
            <person name="Pisabarro A.G."/>
            <person name="Walton J.D."/>
            <person name="Blanchette R.A."/>
            <person name="Henrissat B."/>
            <person name="Martin F."/>
            <person name="Cullen D."/>
            <person name="Hibbett D.S."/>
            <person name="Grigoriev I.V."/>
        </authorList>
    </citation>
    <scope>NUCLEOTIDE SEQUENCE [LARGE SCALE GENOMIC DNA]</scope>
    <source>
        <strain evidence="3">FD-172 SS1</strain>
    </source>
</reference>
<sequence length="527" mass="59000">MYSADDLELLSRLVGYMAAKRREENAGNTFEAEDDDPTWTPNLEKCFIHKLSFGILAVIFNLVVDVYRNAPRRLDTVRTRAPLNIARVCKSWREVALDTPSLWTQIGPSSAPFINTFLARSGSELLDIYWEPTKLPGPTDASGRTDLAISFLQPLRDHVHRLHTLDIWATPLSVYQQYLTSPAPNLEGIYASNGMGSVHIEPLDAPDVLFQGHTPRLRELVLGRICISLDSPIFANLIGLRIEDVAYTRSKLSHLVQVLNACPALEQFQLTNVHFQSASPTPATQANLSCLKSLSLHEICLNAVRYILASVIIPPTACLSLRLDNATVGTTFPPNADYATRLPNVTRIRSLCTVSLYDHFEHENIKIVGYESPMYEDGTQLLTLEFMRMEPFAVHTVLLTLEWLPMPLLENVGLIGFAHAAFTAERLSRFFANFDTITTLSLTADIARFADILIVTPESHLCPSLESLRLWGSSIDAETVVELVRSRQTSRHPLAKLEFGRCEFITQADVEELEGLGITVEWKERET</sequence>
<dbReference type="Gene3D" id="3.80.10.10">
    <property type="entry name" value="Ribonuclease Inhibitor"/>
    <property type="match status" value="1"/>
</dbReference>
<dbReference type="InParanoid" id="A0A067M504"/>
<dbReference type="InterPro" id="IPR032675">
    <property type="entry name" value="LRR_dom_sf"/>
</dbReference>
<accession>A0A067M504</accession>
<dbReference type="SUPFAM" id="SSF52047">
    <property type="entry name" value="RNI-like"/>
    <property type="match status" value="1"/>
</dbReference>
<proteinExistence type="predicted"/>
<dbReference type="AlphaFoldDB" id="A0A067M504"/>
<organism evidence="2 3">
    <name type="scientific">Botryobasidium botryosum (strain FD-172 SS1)</name>
    <dbReference type="NCBI Taxonomy" id="930990"/>
    <lineage>
        <taxon>Eukaryota</taxon>
        <taxon>Fungi</taxon>
        <taxon>Dikarya</taxon>
        <taxon>Basidiomycota</taxon>
        <taxon>Agaricomycotina</taxon>
        <taxon>Agaricomycetes</taxon>
        <taxon>Cantharellales</taxon>
        <taxon>Botryobasidiaceae</taxon>
        <taxon>Botryobasidium</taxon>
    </lineage>
</organism>
<dbReference type="Pfam" id="PF12937">
    <property type="entry name" value="F-box-like"/>
    <property type="match status" value="1"/>
</dbReference>
<dbReference type="Gene3D" id="1.20.1280.50">
    <property type="match status" value="1"/>
</dbReference>
<evidence type="ECO:0000313" key="2">
    <source>
        <dbReference type="EMBL" id="KDQ10649.1"/>
    </source>
</evidence>
<dbReference type="EMBL" id="KL198065">
    <property type="protein sequence ID" value="KDQ10649.1"/>
    <property type="molecule type" value="Genomic_DNA"/>
</dbReference>
<protein>
    <recommendedName>
        <fullName evidence="1">F-box domain-containing protein</fullName>
    </recommendedName>
</protein>
<dbReference type="Proteomes" id="UP000027195">
    <property type="component" value="Unassembled WGS sequence"/>
</dbReference>
<feature type="domain" description="F-box" evidence="1">
    <location>
        <begin position="83"/>
        <end position="106"/>
    </location>
</feature>
<gene>
    <name evidence="2" type="ORF">BOTBODRAFT_190312</name>
</gene>
<dbReference type="HOGENOM" id="CLU_024199_1_2_1"/>
<dbReference type="OrthoDB" id="2884925at2759"/>
<keyword evidence="3" id="KW-1185">Reference proteome</keyword>
<evidence type="ECO:0000259" key="1">
    <source>
        <dbReference type="Pfam" id="PF12937"/>
    </source>
</evidence>